<dbReference type="Pfam" id="PF00465">
    <property type="entry name" value="Fe-ADH"/>
    <property type="match status" value="1"/>
</dbReference>
<feature type="domain" description="Alcohol dehydrogenase iron-type/glycerol dehydrogenase GldA" evidence="2">
    <location>
        <begin position="8"/>
        <end position="181"/>
    </location>
</feature>
<dbReference type="Gene3D" id="1.20.1090.10">
    <property type="entry name" value="Dehydroquinate synthase-like - alpha domain"/>
    <property type="match status" value="1"/>
</dbReference>
<dbReference type="FunFam" id="3.40.50.1970:FF:000003">
    <property type="entry name" value="Alcohol dehydrogenase, iron-containing"/>
    <property type="match status" value="1"/>
</dbReference>
<reference evidence="4" key="1">
    <citation type="journal article" date="2021" name="PeerJ">
        <title>Extensive microbial diversity within the chicken gut microbiome revealed by metagenomics and culture.</title>
        <authorList>
            <person name="Gilroy R."/>
            <person name="Ravi A."/>
            <person name="Getino M."/>
            <person name="Pursley I."/>
            <person name="Horton D.L."/>
            <person name="Alikhan N.F."/>
            <person name="Baker D."/>
            <person name="Gharbi K."/>
            <person name="Hall N."/>
            <person name="Watson M."/>
            <person name="Adriaenssens E.M."/>
            <person name="Foster-Nyarko E."/>
            <person name="Jarju S."/>
            <person name="Secka A."/>
            <person name="Antonio M."/>
            <person name="Oren A."/>
            <person name="Chaudhuri R.R."/>
            <person name="La Ragione R."/>
            <person name="Hildebrand F."/>
            <person name="Pallen M.J."/>
        </authorList>
    </citation>
    <scope>NUCLEOTIDE SEQUENCE</scope>
    <source>
        <strain evidence="4">2239</strain>
    </source>
</reference>
<evidence type="ECO:0000313" key="5">
    <source>
        <dbReference type="Proteomes" id="UP000824193"/>
    </source>
</evidence>
<dbReference type="CDD" id="cd08185">
    <property type="entry name" value="Fe-ADH-like"/>
    <property type="match status" value="1"/>
</dbReference>
<comment type="caution">
    <text evidence="4">The sequence shown here is derived from an EMBL/GenBank/DDBJ whole genome shotgun (WGS) entry which is preliminary data.</text>
</comment>
<reference evidence="4" key="2">
    <citation type="submission" date="2021-04" db="EMBL/GenBank/DDBJ databases">
        <authorList>
            <person name="Gilroy R."/>
        </authorList>
    </citation>
    <scope>NUCLEOTIDE SEQUENCE</scope>
    <source>
        <strain evidence="4">2239</strain>
    </source>
</reference>
<evidence type="ECO:0000259" key="3">
    <source>
        <dbReference type="Pfam" id="PF25137"/>
    </source>
</evidence>
<keyword evidence="1" id="KW-0560">Oxidoreductase</keyword>
<dbReference type="InterPro" id="IPR056798">
    <property type="entry name" value="ADH_Fe_C"/>
</dbReference>
<evidence type="ECO:0000256" key="1">
    <source>
        <dbReference type="ARBA" id="ARBA00023002"/>
    </source>
</evidence>
<dbReference type="PANTHER" id="PTHR11496">
    <property type="entry name" value="ALCOHOL DEHYDROGENASE"/>
    <property type="match status" value="1"/>
</dbReference>
<gene>
    <name evidence="4" type="ORF">H9865_02695</name>
</gene>
<dbReference type="Gene3D" id="3.40.50.1970">
    <property type="match status" value="1"/>
</dbReference>
<sequence>MEHEFFLPTKIYFGAGCLNKLGEISLPGKKAMIVITPDAWIVENGHLARLQKLLAAGGAESVVYNKVHPNPGKRQVEEAARICRESNCDFVLGFGGGSSIDSAKSIALMAANGGDFWDYVATGSGAGKRLHVRPLPVVAVPTTAGTGTEADPWVVITKEETNEKVGFGAPELFPTVSFVDPELMVSVPPRLTACQGFDALFHAMEGYIATVATPISDVFALRSISLLGQNLVTAVNDGSDLQAREAVALASTCSGIVESLSNCTSNHSIAQAMGAYHDDLPHGAALLMIANEYFRSFEQVIPQRYAEMARALTGDPNAGAEQLVPALYEMEKACGVEALRMSDYGIQPEELEMFCTNALEIAGELFEIEPQPLTRQRVMEILQRSYR</sequence>
<dbReference type="GO" id="GO:0004022">
    <property type="term" value="F:alcohol dehydrogenase (NAD+) activity"/>
    <property type="evidence" value="ECO:0007669"/>
    <property type="project" value="UniProtKB-ARBA"/>
</dbReference>
<organism evidence="4 5">
    <name type="scientific">Candidatus Allofournierella pullicola</name>
    <dbReference type="NCBI Taxonomy" id="2838596"/>
    <lineage>
        <taxon>Bacteria</taxon>
        <taxon>Bacillati</taxon>
        <taxon>Bacillota</taxon>
        <taxon>Clostridia</taxon>
        <taxon>Eubacteriales</taxon>
        <taxon>Oscillospiraceae</taxon>
        <taxon>Allofournierella</taxon>
    </lineage>
</organism>
<dbReference type="InterPro" id="IPR039697">
    <property type="entry name" value="Alcohol_dehydrogenase_Fe"/>
</dbReference>
<dbReference type="AlphaFoldDB" id="A0A9D1V2Q5"/>
<dbReference type="GO" id="GO:0046872">
    <property type="term" value="F:metal ion binding"/>
    <property type="evidence" value="ECO:0007669"/>
    <property type="project" value="InterPro"/>
</dbReference>
<protein>
    <submittedName>
        <fullName evidence="4">Iron-containing alcohol dehydrogenase</fullName>
    </submittedName>
</protein>
<dbReference type="EMBL" id="DXFW01000008">
    <property type="protein sequence ID" value="HIX05008.1"/>
    <property type="molecule type" value="Genomic_DNA"/>
</dbReference>
<name>A0A9D1V2Q5_9FIRM</name>
<dbReference type="Proteomes" id="UP000824193">
    <property type="component" value="Unassembled WGS sequence"/>
</dbReference>
<evidence type="ECO:0000259" key="2">
    <source>
        <dbReference type="Pfam" id="PF00465"/>
    </source>
</evidence>
<accession>A0A9D1V2Q5</accession>
<proteinExistence type="predicted"/>
<dbReference type="InterPro" id="IPR001670">
    <property type="entry name" value="ADH_Fe/GldA"/>
</dbReference>
<feature type="domain" description="Fe-containing alcohol dehydrogenase-like C-terminal" evidence="3">
    <location>
        <begin position="192"/>
        <end position="386"/>
    </location>
</feature>
<evidence type="ECO:0000313" key="4">
    <source>
        <dbReference type="EMBL" id="HIX05008.1"/>
    </source>
</evidence>
<dbReference type="PANTHER" id="PTHR11496:SF104">
    <property type="entry name" value="3-DEOXY-ALPHA-D-MANNO-OCTULOSONATE 8-OXIDASE"/>
    <property type="match status" value="1"/>
</dbReference>
<dbReference type="Pfam" id="PF25137">
    <property type="entry name" value="ADH_Fe_C"/>
    <property type="match status" value="1"/>
</dbReference>
<dbReference type="SUPFAM" id="SSF56796">
    <property type="entry name" value="Dehydroquinate synthase-like"/>
    <property type="match status" value="1"/>
</dbReference>